<evidence type="ECO:0000313" key="1">
    <source>
        <dbReference type="EMBL" id="MCJ7859237.1"/>
    </source>
</evidence>
<protein>
    <submittedName>
        <fullName evidence="1">Uncharacterized protein</fullName>
    </submittedName>
</protein>
<dbReference type="AlphaFoldDB" id="A0A9X1WKJ1"/>
<reference evidence="1" key="1">
    <citation type="submission" date="2022-04" db="EMBL/GenBank/DDBJ databases">
        <title>Corynebacterium kalidii LD5P10.</title>
        <authorList>
            <person name="Sun J.Q."/>
        </authorList>
    </citation>
    <scope>NUCLEOTIDE SEQUENCE</scope>
    <source>
        <strain evidence="1">LD5P10</strain>
    </source>
</reference>
<dbReference type="EMBL" id="JALIEA010000017">
    <property type="protein sequence ID" value="MCJ7859237.1"/>
    <property type="molecule type" value="Genomic_DNA"/>
</dbReference>
<name>A0A9X1WKJ1_9CORY</name>
<proteinExistence type="predicted"/>
<gene>
    <name evidence="1" type="ORF">MUN33_11025</name>
</gene>
<keyword evidence="2" id="KW-1185">Reference proteome</keyword>
<comment type="caution">
    <text evidence="1">The sequence shown here is derived from an EMBL/GenBank/DDBJ whole genome shotgun (WGS) entry which is preliminary data.</text>
</comment>
<sequence length="85" mass="9852">MSENTRQMRQVLWFFNHNHDLAVPCGEDSFIYRLIRAACKADQTNRGRLYFGFPALVWAVEVIQGEDYGYDKVARAIREEEGAPL</sequence>
<organism evidence="1 2">
    <name type="scientific">Corynebacterium kalidii</name>
    <dbReference type="NCBI Taxonomy" id="2931982"/>
    <lineage>
        <taxon>Bacteria</taxon>
        <taxon>Bacillati</taxon>
        <taxon>Actinomycetota</taxon>
        <taxon>Actinomycetes</taxon>
        <taxon>Mycobacteriales</taxon>
        <taxon>Corynebacteriaceae</taxon>
        <taxon>Corynebacterium</taxon>
    </lineage>
</organism>
<dbReference type="RefSeq" id="WP_244804967.1">
    <property type="nucleotide sequence ID" value="NZ_JALIEA010000017.1"/>
</dbReference>
<evidence type="ECO:0000313" key="2">
    <source>
        <dbReference type="Proteomes" id="UP001139207"/>
    </source>
</evidence>
<accession>A0A9X1WKJ1</accession>
<dbReference type="Proteomes" id="UP001139207">
    <property type="component" value="Unassembled WGS sequence"/>
</dbReference>